<feature type="signal peptide" evidence="1">
    <location>
        <begin position="1"/>
        <end position="23"/>
    </location>
</feature>
<evidence type="ECO:0000259" key="2">
    <source>
        <dbReference type="Pfam" id="PF02822"/>
    </source>
</evidence>
<accession>A0A0L0G7T3</accession>
<proteinExistence type="predicted"/>
<sequence length="217" mass="22923">MIIHATFMQVVLVAVLFIARTHAALCSEVQNNDSYTCDITHEFNPAASGNEVDSPASYNSVCCKLDGCKKSTDGVILTVYRSCPSGNSTTIGGLQCPQLSCDAGLTCPCGRVKDDSDCDTCECLSDPNSCGPEPVCTELCWLGSVPDERGCPTCNCRTEFCPFICAIACEYGNVKDANGCDMCACIEDNPCDEPNVCPTGVACEVDISNGRAKCLCG</sequence>
<dbReference type="InterPro" id="IPR011061">
    <property type="entry name" value="Hirudin/antistatin"/>
</dbReference>
<dbReference type="STRING" id="667725.A0A0L0G7T3"/>
<evidence type="ECO:0000256" key="1">
    <source>
        <dbReference type="SAM" id="SignalP"/>
    </source>
</evidence>
<dbReference type="SUPFAM" id="SSF57262">
    <property type="entry name" value="Leech antihemostatic proteins"/>
    <property type="match status" value="1"/>
</dbReference>
<feature type="chain" id="PRO_5005539153" description="Antistasin-like domain-containing protein" evidence="1">
    <location>
        <begin position="24"/>
        <end position="217"/>
    </location>
</feature>
<keyword evidence="1" id="KW-0732">Signal</keyword>
<dbReference type="GO" id="GO:0004867">
    <property type="term" value="F:serine-type endopeptidase inhibitor activity"/>
    <property type="evidence" value="ECO:0007669"/>
    <property type="project" value="InterPro"/>
</dbReference>
<evidence type="ECO:0000313" key="4">
    <source>
        <dbReference type="Proteomes" id="UP000054560"/>
    </source>
</evidence>
<feature type="domain" description="Antistasin-like" evidence="2">
    <location>
        <begin position="161"/>
        <end position="185"/>
    </location>
</feature>
<organism evidence="3 4">
    <name type="scientific">Sphaeroforma arctica JP610</name>
    <dbReference type="NCBI Taxonomy" id="667725"/>
    <lineage>
        <taxon>Eukaryota</taxon>
        <taxon>Ichthyosporea</taxon>
        <taxon>Ichthyophonida</taxon>
        <taxon>Sphaeroforma</taxon>
    </lineage>
</organism>
<protein>
    <recommendedName>
        <fullName evidence="2">Antistasin-like domain-containing protein</fullName>
    </recommendedName>
</protein>
<dbReference type="Proteomes" id="UP000054560">
    <property type="component" value="Unassembled WGS sequence"/>
</dbReference>
<gene>
    <name evidence="3" type="ORF">SARC_02748</name>
</gene>
<dbReference type="Gene3D" id="2.10.22.10">
    <property type="entry name" value="Antistasin, domain 1"/>
    <property type="match status" value="1"/>
</dbReference>
<dbReference type="AlphaFoldDB" id="A0A0L0G7T3"/>
<dbReference type="Pfam" id="PF02822">
    <property type="entry name" value="Antistasin"/>
    <property type="match status" value="1"/>
</dbReference>
<keyword evidence="4" id="KW-1185">Reference proteome</keyword>
<dbReference type="InterPro" id="IPR004094">
    <property type="entry name" value="Antistasin-like"/>
</dbReference>
<reference evidence="3 4" key="1">
    <citation type="submission" date="2011-02" db="EMBL/GenBank/DDBJ databases">
        <title>The Genome Sequence of Sphaeroforma arctica JP610.</title>
        <authorList>
            <consortium name="The Broad Institute Genome Sequencing Platform"/>
            <person name="Russ C."/>
            <person name="Cuomo C."/>
            <person name="Young S.K."/>
            <person name="Zeng Q."/>
            <person name="Gargeya S."/>
            <person name="Alvarado L."/>
            <person name="Berlin A."/>
            <person name="Chapman S.B."/>
            <person name="Chen Z."/>
            <person name="Freedman E."/>
            <person name="Gellesch M."/>
            <person name="Goldberg J."/>
            <person name="Griggs A."/>
            <person name="Gujja S."/>
            <person name="Heilman E."/>
            <person name="Heiman D."/>
            <person name="Howarth C."/>
            <person name="Mehta T."/>
            <person name="Neiman D."/>
            <person name="Pearson M."/>
            <person name="Roberts A."/>
            <person name="Saif S."/>
            <person name="Shea T."/>
            <person name="Shenoy N."/>
            <person name="Sisk P."/>
            <person name="Stolte C."/>
            <person name="Sykes S."/>
            <person name="White J."/>
            <person name="Yandava C."/>
            <person name="Burger G."/>
            <person name="Gray M.W."/>
            <person name="Holland P.W.H."/>
            <person name="King N."/>
            <person name="Lang F.B.F."/>
            <person name="Roger A.J."/>
            <person name="Ruiz-Trillo I."/>
            <person name="Haas B."/>
            <person name="Nusbaum C."/>
            <person name="Birren B."/>
        </authorList>
    </citation>
    <scope>NUCLEOTIDE SEQUENCE [LARGE SCALE GENOMIC DNA]</scope>
    <source>
        <strain evidence="3 4">JP610</strain>
    </source>
</reference>
<evidence type="ECO:0000313" key="3">
    <source>
        <dbReference type="EMBL" id="KNC85055.1"/>
    </source>
</evidence>
<dbReference type="RefSeq" id="XP_014158957.1">
    <property type="nucleotide sequence ID" value="XM_014303482.1"/>
</dbReference>
<dbReference type="GeneID" id="25903252"/>
<dbReference type="EMBL" id="KQ241723">
    <property type="protein sequence ID" value="KNC85055.1"/>
    <property type="molecule type" value="Genomic_DNA"/>
</dbReference>
<dbReference type="OrthoDB" id="10021323at2759"/>
<name>A0A0L0G7T3_9EUKA</name>